<gene>
    <name evidence="1" type="ORF">RDB_LOCUS55724</name>
</gene>
<dbReference type="Proteomes" id="UP000663850">
    <property type="component" value="Unassembled WGS sequence"/>
</dbReference>
<proteinExistence type="predicted"/>
<accession>A0A8H3GRZ1</accession>
<comment type="caution">
    <text evidence="1">The sequence shown here is derived from an EMBL/GenBank/DDBJ whole genome shotgun (WGS) entry which is preliminary data.</text>
</comment>
<reference evidence="1" key="1">
    <citation type="submission" date="2021-01" db="EMBL/GenBank/DDBJ databases">
        <authorList>
            <person name="Kaushik A."/>
        </authorList>
    </citation>
    <scope>NUCLEOTIDE SEQUENCE</scope>
    <source>
        <strain evidence="1">Type strain: AG8-Rh-89/</strain>
    </source>
</reference>
<sequence>MSPSKHSHPASPSNRIISSNSCTHVQTDYTPVGSAMCEHAIVLDINCGMMIVSLGHAAGGVGYELDLIEGLMDALQHR</sequence>
<organism evidence="1 2">
    <name type="scientific">Rhizoctonia solani</name>
    <dbReference type="NCBI Taxonomy" id="456999"/>
    <lineage>
        <taxon>Eukaryota</taxon>
        <taxon>Fungi</taxon>
        <taxon>Dikarya</taxon>
        <taxon>Basidiomycota</taxon>
        <taxon>Agaricomycotina</taxon>
        <taxon>Agaricomycetes</taxon>
        <taxon>Cantharellales</taxon>
        <taxon>Ceratobasidiaceae</taxon>
        <taxon>Rhizoctonia</taxon>
    </lineage>
</organism>
<evidence type="ECO:0000313" key="2">
    <source>
        <dbReference type="Proteomes" id="UP000663850"/>
    </source>
</evidence>
<name>A0A8H3GRZ1_9AGAM</name>
<dbReference type="AlphaFoldDB" id="A0A8H3GRZ1"/>
<dbReference type="EMBL" id="CAJMWZ010002875">
    <property type="protein sequence ID" value="CAE6464885.1"/>
    <property type="molecule type" value="Genomic_DNA"/>
</dbReference>
<protein>
    <submittedName>
        <fullName evidence="1">Uncharacterized protein</fullName>
    </submittedName>
</protein>
<evidence type="ECO:0000313" key="1">
    <source>
        <dbReference type="EMBL" id="CAE6464885.1"/>
    </source>
</evidence>